<dbReference type="OrthoDB" id="247542at2759"/>
<protein>
    <recommendedName>
        <fullName evidence="2">AB hydrolase-1 domain-containing protein</fullName>
    </recommendedName>
</protein>
<dbReference type="Pfam" id="PF00561">
    <property type="entry name" value="Abhydrolase_1"/>
    <property type="match status" value="1"/>
</dbReference>
<dbReference type="Gene3D" id="3.40.50.1820">
    <property type="entry name" value="alpha/beta hydrolase"/>
    <property type="match status" value="1"/>
</dbReference>
<dbReference type="InterPro" id="IPR029058">
    <property type="entry name" value="AB_hydrolase_fold"/>
</dbReference>
<proteinExistence type="inferred from homology"/>
<evidence type="ECO:0000259" key="2">
    <source>
        <dbReference type="Pfam" id="PF00561"/>
    </source>
</evidence>
<name>A0A2U1LN85_ARTAN</name>
<dbReference type="SUPFAM" id="SSF53474">
    <property type="entry name" value="alpha/beta-Hydrolases"/>
    <property type="match status" value="2"/>
</dbReference>
<dbReference type="PANTHER" id="PTHR10794">
    <property type="entry name" value="ABHYDROLASE DOMAIN-CONTAINING PROTEIN"/>
    <property type="match status" value="1"/>
</dbReference>
<dbReference type="GO" id="GO:0047372">
    <property type="term" value="F:monoacylglycerol lipase activity"/>
    <property type="evidence" value="ECO:0007669"/>
    <property type="project" value="TreeGrafter"/>
</dbReference>
<reference evidence="3 4" key="1">
    <citation type="journal article" date="2018" name="Mol. Plant">
        <title>The genome of Artemisia annua provides insight into the evolution of Asteraceae family and artemisinin biosynthesis.</title>
        <authorList>
            <person name="Shen Q."/>
            <person name="Zhang L."/>
            <person name="Liao Z."/>
            <person name="Wang S."/>
            <person name="Yan T."/>
            <person name="Shi P."/>
            <person name="Liu M."/>
            <person name="Fu X."/>
            <person name="Pan Q."/>
            <person name="Wang Y."/>
            <person name="Lv Z."/>
            <person name="Lu X."/>
            <person name="Zhang F."/>
            <person name="Jiang W."/>
            <person name="Ma Y."/>
            <person name="Chen M."/>
            <person name="Hao X."/>
            <person name="Li L."/>
            <person name="Tang Y."/>
            <person name="Lv G."/>
            <person name="Zhou Y."/>
            <person name="Sun X."/>
            <person name="Brodelius P.E."/>
            <person name="Rose J.K.C."/>
            <person name="Tang K."/>
        </authorList>
    </citation>
    <scope>NUCLEOTIDE SEQUENCE [LARGE SCALE GENOMIC DNA]</scope>
    <source>
        <strain evidence="4">cv. Huhao1</strain>
        <tissue evidence="3">Leaf</tissue>
    </source>
</reference>
<dbReference type="AlphaFoldDB" id="A0A2U1LN85"/>
<sequence length="556" mass="61122">MSVHPSLEVSGGALDSFLPAFTTLNRPYDAYPVICCNVHLETIFATKFRTTPYVRFRRECLTLKDKGVISLDWVAGDDRCLSPQSPLLILMAGLTSGSGDSYIKHMVVTANKKGWRVVAVNSRGCGRSPVITPKFFGATFTSDFAEVVVHLSSRFPDANLYAVGWSLGANNLVKYLGEEGDSCLLSGAVSLCNPFSVVLTDEELHKGFNRVYDRILGSSLSKLFSRHALLFEGIEGDYNLPVARKSTSLRQFDEAFTRVGLGLKSADEFYQKVSSKDSIKNVCRPLLCIQAANDPIAHIKATPREDIEDNPNCMLIVTPKGGHLGWVAGAEAPFGTPWTDPVVMDFLEHLEKKNGSLPQNKRKEGDSCLLSGAVSLCNPFSVVLTDEELHKGFNRVYDRILGSSLSKLFSRHALLFEGIEGDYNLPVARKSTSLRQFDEAFTRVGLGLKSADEFYQKVSSKDSIKNVCRPLLCIQAANDPIAHIKATPREDIEDNPNCMLIVTPKGGHLGWVAGAEAPFGTPWTDPVVMDFLEHLEKKNGSLPQNKRKVAALYSQL</sequence>
<evidence type="ECO:0000256" key="1">
    <source>
        <dbReference type="ARBA" id="ARBA00010884"/>
    </source>
</evidence>
<gene>
    <name evidence="3" type="ORF">CTI12_AA472410</name>
</gene>
<comment type="caution">
    <text evidence="3">The sequence shown here is derived from an EMBL/GenBank/DDBJ whole genome shotgun (WGS) entry which is preliminary data.</text>
</comment>
<dbReference type="FunFam" id="3.40.50.1820:FF:000071">
    <property type="entry name" value="Embryogenesis-associated protein EMB8"/>
    <property type="match status" value="1"/>
</dbReference>
<dbReference type="InterPro" id="IPR050960">
    <property type="entry name" value="AB_hydrolase_4_sf"/>
</dbReference>
<dbReference type="InterPro" id="IPR000073">
    <property type="entry name" value="AB_hydrolase_1"/>
</dbReference>
<keyword evidence="4" id="KW-1185">Reference proteome</keyword>
<comment type="similarity">
    <text evidence="1">Belongs to the AB hydrolase superfamily. AB hydrolase 4 family.</text>
</comment>
<organism evidence="3 4">
    <name type="scientific">Artemisia annua</name>
    <name type="common">Sweet wormwood</name>
    <dbReference type="NCBI Taxonomy" id="35608"/>
    <lineage>
        <taxon>Eukaryota</taxon>
        <taxon>Viridiplantae</taxon>
        <taxon>Streptophyta</taxon>
        <taxon>Embryophyta</taxon>
        <taxon>Tracheophyta</taxon>
        <taxon>Spermatophyta</taxon>
        <taxon>Magnoliopsida</taxon>
        <taxon>eudicotyledons</taxon>
        <taxon>Gunneridae</taxon>
        <taxon>Pentapetalae</taxon>
        <taxon>asterids</taxon>
        <taxon>campanulids</taxon>
        <taxon>Asterales</taxon>
        <taxon>Asteraceae</taxon>
        <taxon>Asteroideae</taxon>
        <taxon>Anthemideae</taxon>
        <taxon>Artemisiinae</taxon>
        <taxon>Artemisia</taxon>
    </lineage>
</organism>
<evidence type="ECO:0000313" key="4">
    <source>
        <dbReference type="Proteomes" id="UP000245207"/>
    </source>
</evidence>
<accession>A0A2U1LN85</accession>
<feature type="domain" description="AB hydrolase-1" evidence="2">
    <location>
        <begin position="86"/>
        <end position="324"/>
    </location>
</feature>
<dbReference type="EMBL" id="PKPP01008529">
    <property type="protein sequence ID" value="PWA50444.1"/>
    <property type="molecule type" value="Genomic_DNA"/>
</dbReference>
<evidence type="ECO:0000313" key="3">
    <source>
        <dbReference type="EMBL" id="PWA50444.1"/>
    </source>
</evidence>
<dbReference type="STRING" id="35608.A0A2U1LN85"/>
<dbReference type="GO" id="GO:0034338">
    <property type="term" value="F:short-chain carboxylesterase activity"/>
    <property type="evidence" value="ECO:0007669"/>
    <property type="project" value="TreeGrafter"/>
</dbReference>
<dbReference type="Proteomes" id="UP000245207">
    <property type="component" value="Unassembled WGS sequence"/>
</dbReference>
<dbReference type="PANTHER" id="PTHR10794:SF84">
    <property type="entry name" value="ESTERASE_LIPASE_THIOESTERASE FAMILY PROTEIN"/>
    <property type="match status" value="1"/>
</dbReference>